<dbReference type="InterPro" id="IPR032689">
    <property type="entry name" value="TraG-D_C"/>
</dbReference>
<dbReference type="SUPFAM" id="SSF52540">
    <property type="entry name" value="P-loop containing nucleoside triphosphate hydrolases"/>
    <property type="match status" value="1"/>
</dbReference>
<dbReference type="Gene3D" id="3.40.50.300">
    <property type="entry name" value="P-loop containing nucleotide triphosphate hydrolases"/>
    <property type="match status" value="1"/>
</dbReference>
<evidence type="ECO:0000256" key="6">
    <source>
        <dbReference type="SAM" id="Phobius"/>
    </source>
</evidence>
<feature type="domain" description="TraD/TraG TraM recognition site" evidence="7">
    <location>
        <begin position="426"/>
        <end position="543"/>
    </location>
</feature>
<keyword evidence="5 6" id="KW-0472">Membrane</keyword>
<dbReference type="RefSeq" id="WP_170199355.1">
    <property type="nucleotide sequence ID" value="NZ_JBIUBA010000002.1"/>
</dbReference>
<dbReference type="Proteomes" id="UP000272729">
    <property type="component" value="Unassembled WGS sequence"/>
</dbReference>
<comment type="caution">
    <text evidence="8">The sequence shown here is derived from an EMBL/GenBank/DDBJ whole genome shotgun (WGS) entry which is preliminary data.</text>
</comment>
<dbReference type="CDD" id="cd01127">
    <property type="entry name" value="TrwB_TraG_TraD_VirD4"/>
    <property type="match status" value="1"/>
</dbReference>
<evidence type="ECO:0000256" key="4">
    <source>
        <dbReference type="ARBA" id="ARBA00022989"/>
    </source>
</evidence>
<evidence type="ECO:0000259" key="7">
    <source>
        <dbReference type="Pfam" id="PF12696"/>
    </source>
</evidence>
<feature type="transmembrane region" description="Helical" evidence="6">
    <location>
        <begin position="12"/>
        <end position="39"/>
    </location>
</feature>
<dbReference type="EMBL" id="RBXR01000001">
    <property type="protein sequence ID" value="RKT69418.1"/>
    <property type="molecule type" value="Genomic_DNA"/>
</dbReference>
<comment type="subcellular location">
    <subcellularLocation>
        <location evidence="1">Cell membrane</location>
        <topology evidence="1">Multi-pass membrane protein</topology>
    </subcellularLocation>
</comment>
<dbReference type="InterPro" id="IPR027417">
    <property type="entry name" value="P-loop_NTPase"/>
</dbReference>
<evidence type="ECO:0000256" key="2">
    <source>
        <dbReference type="ARBA" id="ARBA00022475"/>
    </source>
</evidence>
<feature type="transmembrane region" description="Helical" evidence="6">
    <location>
        <begin position="82"/>
        <end position="109"/>
    </location>
</feature>
<protein>
    <submittedName>
        <fullName evidence="8">TraM-binding TraD/TraG-like protein</fullName>
    </submittedName>
</protein>
<evidence type="ECO:0000313" key="9">
    <source>
        <dbReference type="Proteomes" id="UP000272729"/>
    </source>
</evidence>
<name>A0A495XD07_9PSEU</name>
<dbReference type="Pfam" id="PF12696">
    <property type="entry name" value="TraG-D_C"/>
    <property type="match status" value="1"/>
</dbReference>
<dbReference type="GO" id="GO:0005886">
    <property type="term" value="C:plasma membrane"/>
    <property type="evidence" value="ECO:0007669"/>
    <property type="project" value="UniProtKB-SubCell"/>
</dbReference>
<dbReference type="PANTHER" id="PTHR37937:SF1">
    <property type="entry name" value="CONJUGATIVE TRANSFER: DNA TRANSPORT"/>
    <property type="match status" value="1"/>
</dbReference>
<dbReference type="AlphaFoldDB" id="A0A495XD07"/>
<reference evidence="8 9" key="1">
    <citation type="submission" date="2018-10" db="EMBL/GenBank/DDBJ databases">
        <title>Sequencing the genomes of 1000 actinobacteria strains.</title>
        <authorList>
            <person name="Klenk H.-P."/>
        </authorList>
    </citation>
    <scope>NUCLEOTIDE SEQUENCE [LARGE SCALE GENOMIC DNA]</scope>
    <source>
        <strain evidence="8 9">DSM 43911</strain>
    </source>
</reference>
<accession>A0A495XD07</accession>
<keyword evidence="9" id="KW-1185">Reference proteome</keyword>
<keyword evidence="3 6" id="KW-0812">Transmembrane</keyword>
<evidence type="ECO:0000256" key="3">
    <source>
        <dbReference type="ARBA" id="ARBA00022692"/>
    </source>
</evidence>
<organism evidence="8 9">
    <name type="scientific">Saccharothrix variisporea</name>
    <dbReference type="NCBI Taxonomy" id="543527"/>
    <lineage>
        <taxon>Bacteria</taxon>
        <taxon>Bacillati</taxon>
        <taxon>Actinomycetota</taxon>
        <taxon>Actinomycetes</taxon>
        <taxon>Pseudonocardiales</taxon>
        <taxon>Pseudonocardiaceae</taxon>
        <taxon>Saccharothrix</taxon>
    </lineage>
</organism>
<keyword evidence="2" id="KW-1003">Cell membrane</keyword>
<dbReference type="PANTHER" id="PTHR37937">
    <property type="entry name" value="CONJUGATIVE TRANSFER: DNA TRANSPORT"/>
    <property type="match status" value="1"/>
</dbReference>
<dbReference type="InterPro" id="IPR051539">
    <property type="entry name" value="T4SS-coupling_protein"/>
</dbReference>
<evidence type="ECO:0000256" key="1">
    <source>
        <dbReference type="ARBA" id="ARBA00004651"/>
    </source>
</evidence>
<proteinExistence type="predicted"/>
<gene>
    <name evidence="8" type="ORF">DFJ66_2639</name>
</gene>
<sequence length="590" mass="64690">MTPRRDPHSDDQLLTLATILTLGLLGAGLLTGLVLGGALTAQLDGHGWRWRPTGWAHALATLLHDPTHPGRAFGHPDTASTLWWTITGAIELLVLTIVTTLVALAARLLRHDTALATRRQLRHTLGAKAARARAHRARPSLATTAHRALMHEVAVHMGRSVQHRIDLYGQHEDAELVMVGTRQGKTNRRIIPRVLDAPGPVVTTSTKGDVLAATVGIRRQHGPIHVFDPEDVTGWPEPLRWNPITGCHHPDEAIRRARELVAARPLDGTVTNSGFFTDSAARVLRSWLHAAALGHKTMRDILDWAAHWSDDEPIALLQRSPTSAHWAHTLQDLTTNTAGEMLGGIAQTLNLVLDPLNNPRLLDACSPPHGHHFDVENFLRSQGTLYIISEGGVGSAGPLASALALHVHHQAKRLATRYPDGRLDPPLRCPWDEVGNIAAPDNLGQLVSDSGGRGIHLILATQGLGQLHRRWGKDQTREIWNSVTTRLILGGVAEADTLDDLSRLVGDTRQLTTSHNTGDHRHTRSTTYTWERALRIDQLRTLPDGQALLLYRNTPATLVHLDAWYDHPNAAELLTLKHQAEHHMGRTAAS</sequence>
<evidence type="ECO:0000313" key="8">
    <source>
        <dbReference type="EMBL" id="RKT69418.1"/>
    </source>
</evidence>
<evidence type="ECO:0000256" key="5">
    <source>
        <dbReference type="ARBA" id="ARBA00023136"/>
    </source>
</evidence>
<keyword evidence="4 6" id="KW-1133">Transmembrane helix</keyword>